<dbReference type="SUPFAM" id="SSF52047">
    <property type="entry name" value="RNI-like"/>
    <property type="match status" value="1"/>
</dbReference>
<reference evidence="1 2" key="1">
    <citation type="journal article" date="2017" name="Mol. Ecol.">
        <title>Comparative and population genomic landscape of Phellinus noxius: A hypervariable fungus causing root rot in trees.</title>
        <authorList>
            <person name="Chung C.L."/>
            <person name="Lee T.J."/>
            <person name="Akiba M."/>
            <person name="Lee H.H."/>
            <person name="Kuo T.H."/>
            <person name="Liu D."/>
            <person name="Ke H.M."/>
            <person name="Yokoi T."/>
            <person name="Roa M.B."/>
            <person name="Lu M.J."/>
            <person name="Chang Y.Y."/>
            <person name="Ann P.J."/>
            <person name="Tsai J.N."/>
            <person name="Chen C.Y."/>
            <person name="Tzean S.S."/>
            <person name="Ota Y."/>
            <person name="Hattori T."/>
            <person name="Sahashi N."/>
            <person name="Liou R.F."/>
            <person name="Kikuchi T."/>
            <person name="Tsai I.J."/>
        </authorList>
    </citation>
    <scope>NUCLEOTIDE SEQUENCE [LARGE SCALE GENOMIC DNA]</scope>
    <source>
        <strain evidence="1 2">FFPRI411160</strain>
    </source>
</reference>
<comment type="caution">
    <text evidence="1">The sequence shown here is derived from an EMBL/GenBank/DDBJ whole genome shotgun (WGS) entry which is preliminary data.</text>
</comment>
<dbReference type="AlphaFoldDB" id="A0A286UAD0"/>
<evidence type="ECO:0000313" key="1">
    <source>
        <dbReference type="EMBL" id="PAV16515.1"/>
    </source>
</evidence>
<dbReference type="OrthoDB" id="2269034at2759"/>
<sequence>MGSLKFDSLPEDVLIQILLYKPELKGPENKWNSGMRTLLSISHTNRALRRLALSTPCLWSTLGTIVIGLEDDDSSEKARRARDEGVLNLFRLWIERSGEVPLNYKIDIQWNTPAANDLINLFFEQKYRWRSAKVLFAESSPYLPFPSSGLKNMPCLQKLSITSLYADFGLETDIDLSESIQLRNLCLDGVNSSLWRTVMDTIHTQQLTKLELALVPDGRTQVISDPYILTSLGSFTNLKRLRIIVSSYFNFDEVWDGPPVLLPNLRVLLWFGNYEAILEHLNTPSLVSLSIDQGRNRGYHIHNFLRRSSPPLENMHIATEYLEGNVFLRILEEVPTVKTLSLNYDLLDRRTMKLHDLWSFLSINDSSTNVLLPSLTELHYSTYQGLSGDEIEEVTLFSEALSSRRKYSKNFRFYGKFSSFPRCIKNLLCPMVDGPYNHFNIKKRNRNCNNGHTIR</sequence>
<dbReference type="InParanoid" id="A0A286UAD0"/>
<organism evidence="1 2">
    <name type="scientific">Pyrrhoderma noxium</name>
    <dbReference type="NCBI Taxonomy" id="2282107"/>
    <lineage>
        <taxon>Eukaryota</taxon>
        <taxon>Fungi</taxon>
        <taxon>Dikarya</taxon>
        <taxon>Basidiomycota</taxon>
        <taxon>Agaricomycotina</taxon>
        <taxon>Agaricomycetes</taxon>
        <taxon>Hymenochaetales</taxon>
        <taxon>Hymenochaetaceae</taxon>
        <taxon>Pyrrhoderma</taxon>
    </lineage>
</organism>
<dbReference type="Proteomes" id="UP000217199">
    <property type="component" value="Unassembled WGS sequence"/>
</dbReference>
<keyword evidence="2" id="KW-1185">Reference proteome</keyword>
<name>A0A286UAD0_9AGAM</name>
<accession>A0A286UAD0</accession>
<evidence type="ECO:0000313" key="2">
    <source>
        <dbReference type="Proteomes" id="UP000217199"/>
    </source>
</evidence>
<protein>
    <submittedName>
        <fullName evidence="1">Uncharacterized protein</fullName>
    </submittedName>
</protein>
<gene>
    <name evidence="1" type="ORF">PNOK_0813500</name>
</gene>
<proteinExistence type="predicted"/>
<dbReference type="EMBL" id="NBII01000008">
    <property type="protein sequence ID" value="PAV16515.1"/>
    <property type="molecule type" value="Genomic_DNA"/>
</dbReference>